<evidence type="ECO:0008006" key="5">
    <source>
        <dbReference type="Google" id="ProtNLM"/>
    </source>
</evidence>
<gene>
    <name evidence="3" type="ORF">FSB73_20740</name>
</gene>
<name>A0A5B8VRL2_9BACT</name>
<protein>
    <recommendedName>
        <fullName evidence="5">Fibronectin type III domain-containing protein</fullName>
    </recommendedName>
</protein>
<proteinExistence type="predicted"/>
<evidence type="ECO:0000313" key="4">
    <source>
        <dbReference type="Proteomes" id="UP000321291"/>
    </source>
</evidence>
<evidence type="ECO:0000313" key="3">
    <source>
        <dbReference type="EMBL" id="QEC73731.1"/>
    </source>
</evidence>
<keyword evidence="2" id="KW-1133">Transmembrane helix</keyword>
<dbReference type="KEGG" id="agi:FSB73_20740"/>
<feature type="region of interest" description="Disordered" evidence="1">
    <location>
        <begin position="746"/>
        <end position="765"/>
    </location>
</feature>
<dbReference type="SUPFAM" id="SSF49265">
    <property type="entry name" value="Fibronectin type III"/>
    <property type="match status" value="2"/>
</dbReference>
<keyword evidence="4" id="KW-1185">Reference proteome</keyword>
<reference evidence="3 4" key="1">
    <citation type="journal article" date="2017" name="Int. J. Syst. Evol. Microbiol.">
        <title>Arachidicoccus ginsenosidivorans sp. nov., with ginsenoside-converting activity isolated from ginseng cultivating soil.</title>
        <authorList>
            <person name="Siddiqi M.Z."/>
            <person name="Aslam Z."/>
            <person name="Im W.T."/>
        </authorList>
    </citation>
    <scope>NUCLEOTIDE SEQUENCE [LARGE SCALE GENOMIC DNA]</scope>
    <source>
        <strain evidence="3 4">Gsoil 809</strain>
    </source>
</reference>
<dbReference type="InterPro" id="IPR036116">
    <property type="entry name" value="FN3_sf"/>
</dbReference>
<dbReference type="InterPro" id="IPR013783">
    <property type="entry name" value="Ig-like_fold"/>
</dbReference>
<dbReference type="CDD" id="cd00063">
    <property type="entry name" value="FN3"/>
    <property type="match status" value="1"/>
</dbReference>
<keyword evidence="2" id="KW-0812">Transmembrane</keyword>
<dbReference type="Proteomes" id="UP000321291">
    <property type="component" value="Chromosome"/>
</dbReference>
<dbReference type="Gene3D" id="2.60.40.10">
    <property type="entry name" value="Immunoglobulins"/>
    <property type="match status" value="4"/>
</dbReference>
<accession>A0A5B8VRL2</accession>
<evidence type="ECO:0000256" key="1">
    <source>
        <dbReference type="SAM" id="MobiDB-lite"/>
    </source>
</evidence>
<sequence length="765" mass="84201">MNLSLKINFNTRNRIWLISLGKILCMVLGLTIIVIISCQSLLAQSAPLTDSSAPFGIALKAKAFGDSIVLRWAPTDGIAWGVSRRKGYTVYRITYGFNGKVDTTLLTPTPILPWTLEKLNTLAAGKDPYVAMAAQALYGKDFTMTSKAPRSLVEEIEQQSDAYNLRFFVAMQAADLSKKAAEVMGFRLVDKAVTKGMYYGYIVQSDTASEGEPLKAGITKLVNAVPAKPLTPQGLEGMGNDMKIELQWNRQQKGGFDYFFIQRSIDGGKTYQLLTPEPYFSSYNPALDKGGDSLQGKVQAVLRDRQVFFDSIPENYVDYYYRIAGIDPFGDTSPYSEPIKVHGVDRTPPSRVIVDSVANIFLNHIFIRWRDPEKAGDLVGYFVARGSEHDGPFYPVHDKLLPKSATSFIDTTASAGDKIFYVVASVDTAGNYAYSMPRMGLLTDSIPPAAPTGLKGMMDAAGMIVLQWDANKEKDMSGYKVYYSYNPTSNFIQVTQYPVKSTLFVDSISPTTLDRHVYYKIVALDKQGNHSDYSEAVDIQKPVVTPPSAPVAKSIYSTQNAIITEWIGSSSEGVLGYEIYRKKSGDAPWDTLTVIQQQPFGVPFQFEDSTACQNQTYIYAAATVDSTGPRSKLSAKVSGYLHNGFVLPRPDKLKAVYQKEKRSIVLQWAGPAIAQPYYIIIHRGVGDGILAPWRSLQVSAAESVDGSTKDGKALAVKNSFEDIGVTSGKHYQYAIEFHEMNKDNKAVGKSSGKSPLSQVVNVQTN</sequence>
<organism evidence="3 4">
    <name type="scientific">Arachidicoccus ginsenosidivorans</name>
    <dbReference type="NCBI Taxonomy" id="496057"/>
    <lineage>
        <taxon>Bacteria</taxon>
        <taxon>Pseudomonadati</taxon>
        <taxon>Bacteroidota</taxon>
        <taxon>Chitinophagia</taxon>
        <taxon>Chitinophagales</taxon>
        <taxon>Chitinophagaceae</taxon>
        <taxon>Arachidicoccus</taxon>
    </lineage>
</organism>
<keyword evidence="2" id="KW-0472">Membrane</keyword>
<dbReference type="EMBL" id="CP042434">
    <property type="protein sequence ID" value="QEC73731.1"/>
    <property type="molecule type" value="Genomic_DNA"/>
</dbReference>
<dbReference type="InterPro" id="IPR003961">
    <property type="entry name" value="FN3_dom"/>
</dbReference>
<evidence type="ECO:0000256" key="2">
    <source>
        <dbReference type="SAM" id="Phobius"/>
    </source>
</evidence>
<feature type="compositionally biased region" description="Polar residues" evidence="1">
    <location>
        <begin position="751"/>
        <end position="765"/>
    </location>
</feature>
<dbReference type="AlphaFoldDB" id="A0A5B8VRL2"/>
<feature type="transmembrane region" description="Helical" evidence="2">
    <location>
        <begin position="15"/>
        <end position="36"/>
    </location>
</feature>